<sequence>MKILLSLLVLLSLSACGGSSSTSSTHQNPTPINNSENDDGSTNNASPMTFGEPTNSQIRPGVEVISADNSSCTSNFLYYLNSTTVYIGAAAHCFSPDANTGTDPCETENLAIGSPVTIANATQPGLLAYSSWAAMQQVGEDPGNAACDNNDFALIRINPADLGNIHPAVVGFGGPTALRSDTASIDETVYGYGQSIFHLGVQELETRQGKISDIRGEGWLYAVTNSLPGLGVPGDSGGPVMDANGRALGVTSVLSFSLPSGATNGIVNLKMALDYAKQNGFINPDVTLITWQDFSTDGVVALPTLGL</sequence>
<dbReference type="AlphaFoldDB" id="A0A927GXP9"/>
<dbReference type="Pfam" id="PF13365">
    <property type="entry name" value="Trypsin_2"/>
    <property type="match status" value="1"/>
</dbReference>
<dbReference type="EMBL" id="JACXLD010000016">
    <property type="protein sequence ID" value="MBD2860237.1"/>
    <property type="molecule type" value="Genomic_DNA"/>
</dbReference>
<feature type="signal peptide" evidence="2">
    <location>
        <begin position="1"/>
        <end position="17"/>
    </location>
</feature>
<evidence type="ECO:0000256" key="1">
    <source>
        <dbReference type="SAM" id="MobiDB-lite"/>
    </source>
</evidence>
<feature type="region of interest" description="Disordered" evidence="1">
    <location>
        <begin position="18"/>
        <end position="57"/>
    </location>
</feature>
<feature type="chain" id="PRO_5037390685" evidence="2">
    <location>
        <begin position="18"/>
        <end position="307"/>
    </location>
</feature>
<dbReference type="SUPFAM" id="SSF50494">
    <property type="entry name" value="Trypsin-like serine proteases"/>
    <property type="match status" value="1"/>
</dbReference>
<protein>
    <submittedName>
        <fullName evidence="3">Trypsin-like peptidase domain-containing protein</fullName>
    </submittedName>
</protein>
<reference evidence="3" key="1">
    <citation type="submission" date="2020-09" db="EMBL/GenBank/DDBJ databases">
        <authorList>
            <person name="Yoon J.-W."/>
        </authorList>
    </citation>
    <scope>NUCLEOTIDE SEQUENCE</scope>
    <source>
        <strain evidence="3">KMU-158</strain>
    </source>
</reference>
<name>A0A927GXP9_9GAMM</name>
<proteinExistence type="predicted"/>
<keyword evidence="4" id="KW-1185">Reference proteome</keyword>
<keyword evidence="2" id="KW-0732">Signal</keyword>
<dbReference type="Proteomes" id="UP000610558">
    <property type="component" value="Unassembled WGS sequence"/>
</dbReference>
<organism evidence="3 4">
    <name type="scientific">Spongiibacter pelagi</name>
    <dbReference type="NCBI Taxonomy" id="2760804"/>
    <lineage>
        <taxon>Bacteria</taxon>
        <taxon>Pseudomonadati</taxon>
        <taxon>Pseudomonadota</taxon>
        <taxon>Gammaproteobacteria</taxon>
        <taxon>Cellvibrionales</taxon>
        <taxon>Spongiibacteraceae</taxon>
        <taxon>Spongiibacter</taxon>
    </lineage>
</organism>
<feature type="compositionally biased region" description="Polar residues" evidence="1">
    <location>
        <begin position="25"/>
        <end position="57"/>
    </location>
</feature>
<comment type="caution">
    <text evidence="3">The sequence shown here is derived from an EMBL/GenBank/DDBJ whole genome shotgun (WGS) entry which is preliminary data.</text>
</comment>
<evidence type="ECO:0000313" key="3">
    <source>
        <dbReference type="EMBL" id="MBD2860237.1"/>
    </source>
</evidence>
<dbReference type="InterPro" id="IPR043504">
    <property type="entry name" value="Peptidase_S1_PA_chymotrypsin"/>
</dbReference>
<accession>A0A927GXP9</accession>
<dbReference type="Gene3D" id="2.40.10.10">
    <property type="entry name" value="Trypsin-like serine proteases"/>
    <property type="match status" value="2"/>
</dbReference>
<dbReference type="RefSeq" id="WP_190766841.1">
    <property type="nucleotide sequence ID" value="NZ_JACXLD010000016.1"/>
</dbReference>
<dbReference type="InterPro" id="IPR009003">
    <property type="entry name" value="Peptidase_S1_PA"/>
</dbReference>
<evidence type="ECO:0000256" key="2">
    <source>
        <dbReference type="SAM" id="SignalP"/>
    </source>
</evidence>
<gene>
    <name evidence="3" type="ORF">IB286_14645</name>
</gene>
<evidence type="ECO:0000313" key="4">
    <source>
        <dbReference type="Proteomes" id="UP000610558"/>
    </source>
</evidence>
<dbReference type="PROSITE" id="PS51257">
    <property type="entry name" value="PROKAR_LIPOPROTEIN"/>
    <property type="match status" value="1"/>
</dbReference>